<gene>
    <name evidence="2" type="ORF">J0J69_13460</name>
</gene>
<protein>
    <submittedName>
        <fullName evidence="2">Uncharacterized protein</fullName>
    </submittedName>
</protein>
<keyword evidence="1" id="KW-0732">Signal</keyword>
<evidence type="ECO:0000313" key="2">
    <source>
        <dbReference type="EMBL" id="UUF06011.1"/>
    </source>
</evidence>
<evidence type="ECO:0000313" key="3">
    <source>
        <dbReference type="Proteomes" id="UP001058016"/>
    </source>
</evidence>
<keyword evidence="3" id="KW-1185">Reference proteome</keyword>
<feature type="chain" id="PRO_5047508839" evidence="1">
    <location>
        <begin position="22"/>
        <end position="73"/>
    </location>
</feature>
<dbReference type="PROSITE" id="PS51257">
    <property type="entry name" value="PROKAR_LIPOPROTEIN"/>
    <property type="match status" value="1"/>
</dbReference>
<dbReference type="Proteomes" id="UP001058016">
    <property type="component" value="Chromosome"/>
</dbReference>
<evidence type="ECO:0000256" key="1">
    <source>
        <dbReference type="SAM" id="SignalP"/>
    </source>
</evidence>
<reference evidence="2 3" key="1">
    <citation type="submission" date="2021-03" db="EMBL/GenBank/DDBJ databases">
        <title>Comparative Genomics and Metabolomics in the genus Turicibacter.</title>
        <authorList>
            <person name="Maki J."/>
            <person name="Looft T."/>
        </authorList>
    </citation>
    <scope>NUCLEOTIDE SEQUENCE [LARGE SCALE GENOMIC DNA]</scope>
    <source>
        <strain evidence="2 3">MMM721</strain>
    </source>
</reference>
<feature type="signal peptide" evidence="1">
    <location>
        <begin position="1"/>
        <end position="21"/>
    </location>
</feature>
<dbReference type="EMBL" id="CP071249">
    <property type="protein sequence ID" value="UUF06011.1"/>
    <property type="molecule type" value="Genomic_DNA"/>
</dbReference>
<name>A0ABY5JJH4_9FIRM</name>
<organism evidence="2 3">
    <name type="scientific">Turicibacter bilis</name>
    <dbReference type="NCBI Taxonomy" id="2735723"/>
    <lineage>
        <taxon>Bacteria</taxon>
        <taxon>Bacillati</taxon>
        <taxon>Bacillota</taxon>
        <taxon>Erysipelotrichia</taxon>
        <taxon>Erysipelotrichales</taxon>
        <taxon>Turicibacteraceae</taxon>
        <taxon>Turicibacter</taxon>
    </lineage>
</organism>
<accession>A0ABY5JJH4</accession>
<proteinExistence type="predicted"/>
<dbReference type="RefSeq" id="WP_212726175.1">
    <property type="nucleotide sequence ID" value="NZ_CP071249.1"/>
</dbReference>
<sequence>MKKGWFSVAVLLFLGGCSQVASDGACSIDRVHVVLNDETSTLGKVSVVINDPSSVAELVEILDTAKKGGSCSG</sequence>